<protein>
    <submittedName>
        <fullName evidence="1">Uncharacterized protein</fullName>
    </submittedName>
</protein>
<accession>A8Z625</accession>
<dbReference type="Proteomes" id="UP000000781">
    <property type="component" value="Chromosome"/>
</dbReference>
<evidence type="ECO:0000313" key="1">
    <source>
        <dbReference type="EMBL" id="ABS30576.1"/>
    </source>
</evidence>
<dbReference type="EMBL" id="CP000770">
    <property type="protein sequence ID" value="ABS30576.1"/>
    <property type="molecule type" value="Genomic_DNA"/>
</dbReference>
<name>A8Z625_KARMG</name>
<dbReference type="BioCyc" id="CSUL444179:GHLI-173-MONOMER"/>
<reference evidence="1 2" key="1">
    <citation type="journal article" date="2007" name="Proc. Natl. Acad. Sci. U.S.A.">
        <title>Parallel genomic evolution and metabolic interdependence in an ancient symbiosis.</title>
        <authorList>
            <person name="McCutcheon J.P."/>
            <person name="Moran N.A."/>
        </authorList>
    </citation>
    <scope>NUCLEOTIDE SEQUENCE [LARGE SCALE GENOMIC DNA]</scope>
    <source>
        <strain evidence="1 2">GWSS</strain>
    </source>
</reference>
<dbReference type="KEGG" id="smg:SMGWSS_175"/>
<gene>
    <name evidence="1" type="ordered locus">SMGWSS_175</name>
</gene>
<dbReference type="STRING" id="444179.SMGWSS_175"/>
<evidence type="ECO:0000313" key="2">
    <source>
        <dbReference type="Proteomes" id="UP000000781"/>
    </source>
</evidence>
<dbReference type="AlphaFoldDB" id="A8Z625"/>
<sequence length="67" mass="8237">MVTKSKIDKISIKLKEIYYYLNIEQKYRSRLEKESHNFCKKIKKSNTLFLKKKTNIKLFLFYKSIIK</sequence>
<proteinExistence type="predicted"/>
<organism evidence="1 2">
    <name type="scientific">Karelsulcia muelleri (strain GWSS)</name>
    <name type="common">Sulcia muelleri</name>
    <dbReference type="NCBI Taxonomy" id="444179"/>
    <lineage>
        <taxon>Bacteria</taxon>
        <taxon>Pseudomonadati</taxon>
        <taxon>Bacteroidota</taxon>
        <taxon>Flavobacteriia</taxon>
        <taxon>Flavobacteriales</taxon>
        <taxon>Candidatus Karelsulcia</taxon>
    </lineage>
</organism>
<dbReference type="HOGENOM" id="CLU_2810882_0_0_10"/>